<reference evidence="3" key="1">
    <citation type="journal article" date="2019" name="Int. J. Syst. Evol. Microbiol.">
        <title>The Global Catalogue of Microorganisms (GCM) 10K type strain sequencing project: providing services to taxonomists for standard genome sequencing and annotation.</title>
        <authorList>
            <consortium name="The Broad Institute Genomics Platform"/>
            <consortium name="The Broad Institute Genome Sequencing Center for Infectious Disease"/>
            <person name="Wu L."/>
            <person name="Ma J."/>
        </authorList>
    </citation>
    <scope>NUCLEOTIDE SEQUENCE [LARGE SCALE GENOMIC DNA]</scope>
    <source>
        <strain evidence="3">JCM 17110</strain>
    </source>
</reference>
<sequence>MTQILINGDAQAPNRVLLAHGAGAGMDHAVMVALAEGLGDEHIQVVRFEFPYMQKTREDGRKRPPDRESVLLAHWRALAAEFAHPRLFLAGKSMGGRMASLVADELAPKGLILLGFPFHPPGKPERFRGQHLATMATPTLLLQGERDTFGNRQDVANVDLAETVQPCWVNDGDHSFMPRKSSGFTQEQNLTAVVARMRSFILAQ</sequence>
<evidence type="ECO:0000313" key="3">
    <source>
        <dbReference type="Proteomes" id="UP001500795"/>
    </source>
</evidence>
<keyword evidence="2" id="KW-0378">Hydrolase</keyword>
<dbReference type="RefSeq" id="WP_344956379.1">
    <property type="nucleotide sequence ID" value="NZ_BAABCX010000001.1"/>
</dbReference>
<gene>
    <name evidence="2" type="ORF">GCM10022394_14940</name>
</gene>
<comment type="caution">
    <text evidence="2">The sequence shown here is derived from an EMBL/GenBank/DDBJ whole genome shotgun (WGS) entry which is preliminary data.</text>
</comment>
<name>A0ABP6VIW0_9GAMM</name>
<dbReference type="PANTHER" id="PTHR13136:SF11">
    <property type="entry name" value="TESTIS-EXPRESSED PROTEIN 30"/>
    <property type="match status" value="1"/>
</dbReference>
<dbReference type="Gene3D" id="3.40.50.1820">
    <property type="entry name" value="alpha/beta hydrolase"/>
    <property type="match status" value="1"/>
</dbReference>
<evidence type="ECO:0000313" key="2">
    <source>
        <dbReference type="EMBL" id="GAA3536331.1"/>
    </source>
</evidence>
<dbReference type="Pfam" id="PF20408">
    <property type="entry name" value="Abhydrolase_11"/>
    <property type="match status" value="1"/>
</dbReference>
<proteinExistence type="predicted"/>
<organism evidence="2 3">
    <name type="scientific">Zobellella aerophila</name>
    <dbReference type="NCBI Taxonomy" id="870480"/>
    <lineage>
        <taxon>Bacteria</taxon>
        <taxon>Pseudomonadati</taxon>
        <taxon>Pseudomonadota</taxon>
        <taxon>Gammaproteobacteria</taxon>
        <taxon>Aeromonadales</taxon>
        <taxon>Aeromonadaceae</taxon>
        <taxon>Zobellella</taxon>
    </lineage>
</organism>
<keyword evidence="3" id="KW-1185">Reference proteome</keyword>
<protein>
    <submittedName>
        <fullName evidence="2">Alpha/beta fold hydrolase</fullName>
    </submittedName>
</protein>
<dbReference type="EMBL" id="BAABCX010000001">
    <property type="protein sequence ID" value="GAA3536331.1"/>
    <property type="molecule type" value="Genomic_DNA"/>
</dbReference>
<dbReference type="InterPro" id="IPR029058">
    <property type="entry name" value="AB_hydrolase_fold"/>
</dbReference>
<dbReference type="InterPro" id="IPR026555">
    <property type="entry name" value="NSL3/Tex30"/>
</dbReference>
<evidence type="ECO:0000259" key="1">
    <source>
        <dbReference type="Pfam" id="PF20408"/>
    </source>
</evidence>
<dbReference type="GO" id="GO:0016787">
    <property type="term" value="F:hydrolase activity"/>
    <property type="evidence" value="ECO:0007669"/>
    <property type="project" value="UniProtKB-KW"/>
</dbReference>
<dbReference type="InterPro" id="IPR046879">
    <property type="entry name" value="KANL3/Tex30_Abhydrolase"/>
</dbReference>
<dbReference type="Proteomes" id="UP001500795">
    <property type="component" value="Unassembled WGS sequence"/>
</dbReference>
<dbReference type="PANTHER" id="PTHR13136">
    <property type="entry name" value="TESTIS DEVELOPMENT PROTEIN PRTD"/>
    <property type="match status" value="1"/>
</dbReference>
<feature type="domain" description="KANL3/Tex30 alpha/beta hydrolase-like" evidence="1">
    <location>
        <begin position="14"/>
        <end position="201"/>
    </location>
</feature>
<dbReference type="SUPFAM" id="SSF53474">
    <property type="entry name" value="alpha/beta-Hydrolases"/>
    <property type="match status" value="1"/>
</dbReference>
<accession>A0ABP6VIW0</accession>